<dbReference type="Pfam" id="PF01663">
    <property type="entry name" value="Phosphodiest"/>
    <property type="match status" value="1"/>
</dbReference>
<reference evidence="2 3" key="1">
    <citation type="submission" date="2019-09" db="EMBL/GenBank/DDBJ databases">
        <title>Chitinophaga ginsengihumi sp. nov., isolated from soil of ginseng rhizosphere.</title>
        <authorList>
            <person name="Lee J."/>
        </authorList>
    </citation>
    <scope>NUCLEOTIDE SEQUENCE [LARGE SCALE GENOMIC DNA]</scope>
    <source>
        <strain evidence="2 3">BN140078</strain>
    </source>
</reference>
<evidence type="ECO:0000313" key="2">
    <source>
        <dbReference type="EMBL" id="KAA2239532.1"/>
    </source>
</evidence>
<sequence>MSGKRYLLLTVISCCLVFCQGVQAQTRNLIVVFDGLRPDYITPEIMPNLYRFKQANSYGNASHSVFPCVTRVNSSGYATGSYPWKTGILGNNIFLPMVDSLRIFNTGNARDLMAIDSATNGHLLTTRSLGEILRDNGQKMFVFSSGSSGQALLQNHTVNGGVINPELILPAALKADVIQTLGKAPAPNHTDGFIGLHRWATDALFHYGLPDNGPEVCAIWYSDPDETAHATGVGSPATIKSLAGVDEQFQRILDTLQARQLTDKFNIIITADHGFITNGGGSDASLTGFLIKEGWKRDKTSGDVVVVDGAIFVKDHDPALIRKMVEGLQGQPWVGPIFTPAKKGGGNEGVVKGTLSFDVIHWGHPNRAADILIASPWNDGENAWHFKGITEKKGVASHGGLSPYEIHIPLILSGPAFRKHYVSDLPTSNVDIVPTVLMLRHIPVPAAMDGRVMEEFLVHPGTKAPPAVKKETVRVSSSFSWGTYELEASLIRIGGHYYFDNAQAKRTYKKGA</sequence>
<proteinExistence type="predicted"/>
<dbReference type="RefSeq" id="WP_149840711.1">
    <property type="nucleotide sequence ID" value="NZ_VUOC01000004.1"/>
</dbReference>
<feature type="chain" id="PRO_5022812186" evidence="1">
    <location>
        <begin position="25"/>
        <end position="512"/>
    </location>
</feature>
<dbReference type="Proteomes" id="UP000324611">
    <property type="component" value="Unassembled WGS sequence"/>
</dbReference>
<gene>
    <name evidence="2" type="ORF">F0L74_25365</name>
</gene>
<dbReference type="PANTHER" id="PTHR10151">
    <property type="entry name" value="ECTONUCLEOTIDE PYROPHOSPHATASE/PHOSPHODIESTERASE"/>
    <property type="match status" value="1"/>
</dbReference>
<keyword evidence="1" id="KW-0732">Signal</keyword>
<evidence type="ECO:0000313" key="3">
    <source>
        <dbReference type="Proteomes" id="UP000324611"/>
    </source>
</evidence>
<keyword evidence="3" id="KW-1185">Reference proteome</keyword>
<accession>A0A5B2VMK8</accession>
<dbReference type="InterPro" id="IPR017850">
    <property type="entry name" value="Alkaline_phosphatase_core_sf"/>
</dbReference>
<name>A0A5B2VMK8_9BACT</name>
<dbReference type="GO" id="GO:0016787">
    <property type="term" value="F:hydrolase activity"/>
    <property type="evidence" value="ECO:0007669"/>
    <property type="project" value="UniProtKB-ARBA"/>
</dbReference>
<dbReference type="PANTHER" id="PTHR10151:SF120">
    <property type="entry name" value="BIS(5'-ADENOSYL)-TRIPHOSPHATASE"/>
    <property type="match status" value="1"/>
</dbReference>
<reference evidence="2 3" key="2">
    <citation type="submission" date="2019-09" db="EMBL/GenBank/DDBJ databases">
        <authorList>
            <person name="Jin C."/>
        </authorList>
    </citation>
    <scope>NUCLEOTIDE SEQUENCE [LARGE SCALE GENOMIC DNA]</scope>
    <source>
        <strain evidence="2 3">BN140078</strain>
    </source>
</reference>
<dbReference type="Gene3D" id="3.40.720.10">
    <property type="entry name" value="Alkaline Phosphatase, subunit A"/>
    <property type="match status" value="2"/>
</dbReference>
<evidence type="ECO:0000256" key="1">
    <source>
        <dbReference type="SAM" id="SignalP"/>
    </source>
</evidence>
<dbReference type="EMBL" id="VUOC01000004">
    <property type="protein sequence ID" value="KAA2239532.1"/>
    <property type="molecule type" value="Genomic_DNA"/>
</dbReference>
<dbReference type="AlphaFoldDB" id="A0A5B2VMK8"/>
<protein>
    <submittedName>
        <fullName evidence="2">Alkaline phosphatase family protein</fullName>
    </submittedName>
</protein>
<feature type="signal peptide" evidence="1">
    <location>
        <begin position="1"/>
        <end position="24"/>
    </location>
</feature>
<dbReference type="SUPFAM" id="SSF53649">
    <property type="entry name" value="Alkaline phosphatase-like"/>
    <property type="match status" value="1"/>
</dbReference>
<comment type="caution">
    <text evidence="2">The sequence shown here is derived from an EMBL/GenBank/DDBJ whole genome shotgun (WGS) entry which is preliminary data.</text>
</comment>
<organism evidence="2 3">
    <name type="scientific">Chitinophaga agrisoli</name>
    <dbReference type="NCBI Taxonomy" id="2607653"/>
    <lineage>
        <taxon>Bacteria</taxon>
        <taxon>Pseudomonadati</taxon>
        <taxon>Bacteroidota</taxon>
        <taxon>Chitinophagia</taxon>
        <taxon>Chitinophagales</taxon>
        <taxon>Chitinophagaceae</taxon>
        <taxon>Chitinophaga</taxon>
    </lineage>
</organism>
<dbReference type="InterPro" id="IPR002591">
    <property type="entry name" value="Phosphodiest/P_Trfase"/>
</dbReference>